<keyword evidence="2" id="KW-1185">Reference proteome</keyword>
<dbReference type="InterPro" id="IPR013651">
    <property type="entry name" value="ATP-grasp_RimK-type"/>
</dbReference>
<dbReference type="GO" id="GO:0016879">
    <property type="term" value="F:ligase activity, forming carbon-nitrogen bonds"/>
    <property type="evidence" value="ECO:0007669"/>
    <property type="project" value="TreeGrafter"/>
</dbReference>
<dbReference type="Gene3D" id="3.30.470.20">
    <property type="entry name" value="ATP-grasp fold, B domain"/>
    <property type="match status" value="1"/>
</dbReference>
<dbReference type="RefSeq" id="WP_166032148.1">
    <property type="nucleotide sequence ID" value="NZ_CP048877.1"/>
</dbReference>
<evidence type="ECO:0000313" key="2">
    <source>
        <dbReference type="Proteomes" id="UP000502179"/>
    </source>
</evidence>
<protein>
    <submittedName>
        <fullName evidence="1">Uncharacterized protein</fullName>
    </submittedName>
</protein>
<dbReference type="PANTHER" id="PTHR21621">
    <property type="entry name" value="RIBOSOMAL PROTEIN S6 MODIFICATION PROTEIN"/>
    <property type="match status" value="1"/>
</dbReference>
<proteinExistence type="predicted"/>
<dbReference type="Pfam" id="PF08443">
    <property type="entry name" value="RimK"/>
    <property type="match status" value="1"/>
</dbReference>
<dbReference type="SUPFAM" id="SSF56059">
    <property type="entry name" value="Glutathione synthetase ATP-binding domain-like"/>
    <property type="match status" value="1"/>
</dbReference>
<organism evidence="1 2">
    <name type="scientific">Thermosulfuriphilus ammonigenes</name>
    <dbReference type="NCBI Taxonomy" id="1936021"/>
    <lineage>
        <taxon>Bacteria</taxon>
        <taxon>Pseudomonadati</taxon>
        <taxon>Thermodesulfobacteriota</taxon>
        <taxon>Thermodesulfobacteria</taxon>
        <taxon>Thermodesulfobacteriales</taxon>
        <taxon>Thermodesulfobacteriaceae</taxon>
        <taxon>Thermosulfuriphilus</taxon>
    </lineage>
</organism>
<accession>A0A6G7PWN8</accession>
<gene>
    <name evidence="1" type="ORF">G4V39_06485</name>
</gene>
<dbReference type="EMBL" id="CP048877">
    <property type="protein sequence ID" value="QIJ71931.1"/>
    <property type="molecule type" value="Genomic_DNA"/>
</dbReference>
<dbReference type="AlphaFoldDB" id="A0A6G7PWN8"/>
<name>A0A6G7PWN8_9BACT</name>
<dbReference type="Proteomes" id="UP000502179">
    <property type="component" value="Chromosome"/>
</dbReference>
<dbReference type="PANTHER" id="PTHR21621:SF0">
    <property type="entry name" value="BETA-CITRYLGLUTAMATE SYNTHASE B-RELATED"/>
    <property type="match status" value="1"/>
</dbReference>
<evidence type="ECO:0000313" key="1">
    <source>
        <dbReference type="EMBL" id="QIJ71931.1"/>
    </source>
</evidence>
<dbReference type="KEGG" id="tav:G4V39_06485"/>
<dbReference type="GO" id="GO:0005737">
    <property type="term" value="C:cytoplasm"/>
    <property type="evidence" value="ECO:0007669"/>
    <property type="project" value="TreeGrafter"/>
</dbReference>
<reference evidence="1 2" key="1">
    <citation type="submission" date="2020-02" db="EMBL/GenBank/DDBJ databases">
        <title>Genome analysis of Thermosulfuriphilus ammonigenes ST65T, an anaerobic thermophilic chemolithoautotrophic bacterium isolated from a deep-sea hydrothermal vent.</title>
        <authorList>
            <person name="Slobodkina G."/>
            <person name="Allioux M."/>
            <person name="Merkel A."/>
            <person name="Alain K."/>
            <person name="Jebbar M."/>
            <person name="Slobodkin A."/>
        </authorList>
    </citation>
    <scope>NUCLEOTIDE SEQUENCE [LARGE SCALE GENOMIC DNA]</scope>
    <source>
        <strain evidence="1 2">ST65</strain>
    </source>
</reference>
<sequence>MSAPRVISSNKAFREHYHDLTRGDLVLGVLNLTPCEETLFVDLLTRGVRFIPSALSQLLSKSKAFQAQVYQSIMFPRTKVIRNRYDLILAINEYQEAGVGEVVTKQDRANCGLGIHRWRHVEDVYNQACFGTLAYPFVLQPFVPGVRDVRVIILDDYVEAYWRHNPVNFRNNLYHGGLSGPYDLSDEELTFCRQAMKRGGFPYAHLDLMLPEGGGLYLSEISLRGGLKGARIGKEEYRRRIEAIHQGLAEKYLASVSSPSRVE</sequence>